<name>A0ABN3J2L4_9ACTN</name>
<accession>A0ABN3J2L4</accession>
<sequence length="145" mass="15273">MSADAAPAGRGWKKPLIGASVLVVLGAVVLVIALFAGRTSPRGWIPGKYERVAADTYRSPKAPLAVAREIVRKYETDERVYSPSGVFLRYHDAVVGILPDGTGSRITLDTPDRGYARYHSYVGGSWGGPGGRAGSFRGGGPGEGK</sequence>
<evidence type="ECO:0000256" key="1">
    <source>
        <dbReference type="SAM" id="Phobius"/>
    </source>
</evidence>
<evidence type="ECO:0008006" key="4">
    <source>
        <dbReference type="Google" id="ProtNLM"/>
    </source>
</evidence>
<feature type="transmembrane region" description="Helical" evidence="1">
    <location>
        <begin position="16"/>
        <end position="36"/>
    </location>
</feature>
<protein>
    <recommendedName>
        <fullName evidence="4">DUF4247 domain-containing protein</fullName>
    </recommendedName>
</protein>
<keyword evidence="3" id="KW-1185">Reference proteome</keyword>
<evidence type="ECO:0000313" key="2">
    <source>
        <dbReference type="EMBL" id="GAA2420691.1"/>
    </source>
</evidence>
<dbReference type="InterPro" id="IPR025341">
    <property type="entry name" value="DUF4247"/>
</dbReference>
<evidence type="ECO:0000313" key="3">
    <source>
        <dbReference type="Proteomes" id="UP001501231"/>
    </source>
</evidence>
<dbReference type="Proteomes" id="UP001501231">
    <property type="component" value="Unassembled WGS sequence"/>
</dbReference>
<keyword evidence="1" id="KW-0812">Transmembrane</keyword>
<reference evidence="2 3" key="1">
    <citation type="journal article" date="2019" name="Int. J. Syst. Evol. Microbiol.">
        <title>The Global Catalogue of Microorganisms (GCM) 10K type strain sequencing project: providing services to taxonomists for standard genome sequencing and annotation.</title>
        <authorList>
            <consortium name="The Broad Institute Genomics Platform"/>
            <consortium name="The Broad Institute Genome Sequencing Center for Infectious Disease"/>
            <person name="Wu L."/>
            <person name="Ma J."/>
        </authorList>
    </citation>
    <scope>NUCLEOTIDE SEQUENCE [LARGE SCALE GENOMIC DNA]</scope>
    <source>
        <strain evidence="2 3">JCM 3325</strain>
    </source>
</reference>
<keyword evidence="1" id="KW-1133">Transmembrane helix</keyword>
<keyword evidence="1" id="KW-0472">Membrane</keyword>
<dbReference type="RefSeq" id="WP_344590035.1">
    <property type="nucleotide sequence ID" value="NZ_BAAARW010000012.1"/>
</dbReference>
<dbReference type="EMBL" id="BAAARW010000012">
    <property type="protein sequence ID" value="GAA2420691.1"/>
    <property type="molecule type" value="Genomic_DNA"/>
</dbReference>
<proteinExistence type="predicted"/>
<organism evidence="2 3">
    <name type="scientific">Actinomadura vinacea</name>
    <dbReference type="NCBI Taxonomy" id="115336"/>
    <lineage>
        <taxon>Bacteria</taxon>
        <taxon>Bacillati</taxon>
        <taxon>Actinomycetota</taxon>
        <taxon>Actinomycetes</taxon>
        <taxon>Streptosporangiales</taxon>
        <taxon>Thermomonosporaceae</taxon>
        <taxon>Actinomadura</taxon>
    </lineage>
</organism>
<comment type="caution">
    <text evidence="2">The sequence shown here is derived from an EMBL/GenBank/DDBJ whole genome shotgun (WGS) entry which is preliminary data.</text>
</comment>
<gene>
    <name evidence="2" type="ORF">GCM10010191_34990</name>
</gene>
<dbReference type="Pfam" id="PF14042">
    <property type="entry name" value="DUF4247"/>
    <property type="match status" value="1"/>
</dbReference>